<evidence type="ECO:0000313" key="3">
    <source>
        <dbReference type="EMBL" id="KAE8999633.1"/>
    </source>
</evidence>
<dbReference type="EMBL" id="QXGC01000942">
    <property type="protein sequence ID" value="KAE9215844.1"/>
    <property type="molecule type" value="Genomic_DNA"/>
</dbReference>
<accession>A0A6A4D441</accession>
<reference evidence="8 9" key="1">
    <citation type="submission" date="2018-08" db="EMBL/GenBank/DDBJ databases">
        <title>Genomic investigation of the strawberry pathogen Phytophthora fragariae indicates pathogenicity is determined by transcriptional variation in three key races.</title>
        <authorList>
            <person name="Adams T.M."/>
            <person name="Armitage A.D."/>
            <person name="Sobczyk M.K."/>
            <person name="Bates H.J."/>
            <person name="Dunwell J.M."/>
            <person name="Nellist C.F."/>
            <person name="Harrison R.J."/>
        </authorList>
    </citation>
    <scope>NUCLEOTIDE SEQUENCE [LARGE SCALE GENOMIC DNA]</scope>
    <source>
        <strain evidence="7 10">A4</strain>
        <strain evidence="6 13">BC-23</strain>
        <strain evidence="5 9">NOV-27</strain>
        <strain evidence="4 11">NOV-71</strain>
        <strain evidence="2 8">NOV-9</strain>
        <strain evidence="3 12">SCRP245</strain>
    </source>
</reference>
<evidence type="ECO:0000313" key="11">
    <source>
        <dbReference type="Proteomes" id="UP000441208"/>
    </source>
</evidence>
<dbReference type="AlphaFoldDB" id="A0A6A4D441"/>
<evidence type="ECO:0000313" key="7">
    <source>
        <dbReference type="EMBL" id="KAE9299882.1"/>
    </source>
</evidence>
<evidence type="ECO:0000313" key="9">
    <source>
        <dbReference type="Proteomes" id="UP000433483"/>
    </source>
</evidence>
<dbReference type="EMBL" id="QXFW01000943">
    <property type="protein sequence ID" value="KAE8999633.1"/>
    <property type="molecule type" value="Genomic_DNA"/>
</dbReference>
<dbReference type="EMBL" id="QXFZ01001020">
    <property type="protein sequence ID" value="KAE9098847.1"/>
    <property type="molecule type" value="Genomic_DNA"/>
</dbReference>
<dbReference type="EMBL" id="QXGF01001067">
    <property type="protein sequence ID" value="KAE8932918.1"/>
    <property type="molecule type" value="Genomic_DNA"/>
</dbReference>
<evidence type="ECO:0000313" key="4">
    <source>
        <dbReference type="EMBL" id="KAE9098847.1"/>
    </source>
</evidence>
<evidence type="ECO:0000313" key="8">
    <source>
        <dbReference type="Proteomes" id="UP000429523"/>
    </source>
</evidence>
<dbReference type="Proteomes" id="UP000460718">
    <property type="component" value="Unassembled WGS sequence"/>
</dbReference>
<dbReference type="Proteomes" id="UP000476176">
    <property type="component" value="Unassembled WGS sequence"/>
</dbReference>
<evidence type="ECO:0000313" key="10">
    <source>
        <dbReference type="Proteomes" id="UP000437068"/>
    </source>
</evidence>
<dbReference type="EMBL" id="QXGB01000989">
    <property type="protein sequence ID" value="KAE9199500.1"/>
    <property type="molecule type" value="Genomic_DNA"/>
</dbReference>
<proteinExistence type="predicted"/>
<protein>
    <submittedName>
        <fullName evidence="7">Uncharacterized protein</fullName>
    </submittedName>
</protein>
<gene>
    <name evidence="7" type="ORF">PF001_g15228</name>
    <name evidence="6" type="ORF">PF004_g14625</name>
    <name evidence="5" type="ORF">PF005_g15711</name>
    <name evidence="4" type="ORF">PF007_g16113</name>
    <name evidence="2" type="ORF">PF009_g17072</name>
    <name evidence="3" type="ORF">PF011_g14548</name>
</gene>
<comment type="caution">
    <text evidence="7">The sequence shown here is derived from an EMBL/GenBank/DDBJ whole genome shotgun (WGS) entry which is preliminary data.</text>
</comment>
<dbReference type="Proteomes" id="UP000441208">
    <property type="component" value="Unassembled WGS sequence"/>
</dbReference>
<dbReference type="OrthoDB" id="10345325at2759"/>
<keyword evidence="9" id="KW-1185">Reference proteome</keyword>
<evidence type="ECO:0000256" key="1">
    <source>
        <dbReference type="SAM" id="MobiDB-lite"/>
    </source>
</evidence>
<dbReference type="EMBL" id="QXGE01000980">
    <property type="protein sequence ID" value="KAE9299882.1"/>
    <property type="molecule type" value="Genomic_DNA"/>
</dbReference>
<evidence type="ECO:0000313" key="13">
    <source>
        <dbReference type="Proteomes" id="UP000476176"/>
    </source>
</evidence>
<dbReference type="Proteomes" id="UP000429523">
    <property type="component" value="Unassembled WGS sequence"/>
</dbReference>
<evidence type="ECO:0000313" key="5">
    <source>
        <dbReference type="EMBL" id="KAE9199500.1"/>
    </source>
</evidence>
<dbReference type="Proteomes" id="UP000437068">
    <property type="component" value="Unassembled WGS sequence"/>
</dbReference>
<organism evidence="7 10">
    <name type="scientific">Phytophthora fragariae</name>
    <dbReference type="NCBI Taxonomy" id="53985"/>
    <lineage>
        <taxon>Eukaryota</taxon>
        <taxon>Sar</taxon>
        <taxon>Stramenopiles</taxon>
        <taxon>Oomycota</taxon>
        <taxon>Peronosporomycetes</taxon>
        <taxon>Peronosporales</taxon>
        <taxon>Peronosporaceae</taxon>
        <taxon>Phytophthora</taxon>
    </lineage>
</organism>
<sequence length="101" mass="11095">MLEAPAALRLPPAMIATAALISENLTSVEISYDRPKLVKAKLKFDRVSCTHNQNSLVTEQGKHCRAPAQTNGSIRHKDKLTPRTSERQWSARPAATKCALS</sequence>
<evidence type="ECO:0000313" key="6">
    <source>
        <dbReference type="EMBL" id="KAE9215844.1"/>
    </source>
</evidence>
<feature type="region of interest" description="Disordered" evidence="1">
    <location>
        <begin position="60"/>
        <end position="101"/>
    </location>
</feature>
<dbReference type="Proteomes" id="UP000433483">
    <property type="component" value="Unassembled WGS sequence"/>
</dbReference>
<evidence type="ECO:0000313" key="12">
    <source>
        <dbReference type="Proteomes" id="UP000460718"/>
    </source>
</evidence>
<name>A0A6A4D441_9STRA</name>
<evidence type="ECO:0000313" key="2">
    <source>
        <dbReference type="EMBL" id="KAE8932918.1"/>
    </source>
</evidence>